<evidence type="ECO:0000313" key="3">
    <source>
        <dbReference type="Proteomes" id="UP001375812"/>
    </source>
</evidence>
<name>A0ABU8PCB0_9HYPH</name>
<evidence type="ECO:0000256" key="1">
    <source>
        <dbReference type="SAM" id="MobiDB-lite"/>
    </source>
</evidence>
<evidence type="ECO:0000313" key="2">
    <source>
        <dbReference type="EMBL" id="MEJ5019299.1"/>
    </source>
</evidence>
<proteinExistence type="predicted"/>
<dbReference type="EMBL" id="JBBGZH010000001">
    <property type="protein sequence ID" value="MEJ5019299.1"/>
    <property type="molecule type" value="Genomic_DNA"/>
</dbReference>
<feature type="compositionally biased region" description="Basic residues" evidence="1">
    <location>
        <begin position="29"/>
        <end position="41"/>
    </location>
</feature>
<dbReference type="RefSeq" id="WP_339561703.1">
    <property type="nucleotide sequence ID" value="NZ_JBBGZH010000001.1"/>
</dbReference>
<evidence type="ECO:0008006" key="4">
    <source>
        <dbReference type="Google" id="ProtNLM"/>
    </source>
</evidence>
<gene>
    <name evidence="2" type="ORF">WH297_06040</name>
</gene>
<feature type="region of interest" description="Disordered" evidence="1">
    <location>
        <begin position="26"/>
        <end position="73"/>
    </location>
</feature>
<keyword evidence="3" id="KW-1185">Reference proteome</keyword>
<feature type="compositionally biased region" description="Basic and acidic residues" evidence="1">
    <location>
        <begin position="50"/>
        <end position="62"/>
    </location>
</feature>
<dbReference type="Proteomes" id="UP001375812">
    <property type="component" value="Unassembled WGS sequence"/>
</dbReference>
<reference evidence="2 3" key="1">
    <citation type="submission" date="2023-12" db="EMBL/GenBank/DDBJ databases">
        <title>Gut-associated functions are favored during microbiome assembly across C. elegans life.</title>
        <authorList>
            <person name="Zimmermann J."/>
        </authorList>
    </citation>
    <scope>NUCLEOTIDE SEQUENCE [LARGE SCALE GENOMIC DNA]</scope>
    <source>
        <strain evidence="2 3">MYb71</strain>
    </source>
</reference>
<comment type="caution">
    <text evidence="2">The sequence shown here is derived from an EMBL/GenBank/DDBJ whole genome shotgun (WGS) entry which is preliminary data.</text>
</comment>
<sequence length="73" mass="7777">MAAALLSSVRGFLGGAIASPFPEIAAPAPHRHRSASKRIRLGGRTYKPNGAREVDRRQRQIAEGRLTASNGVV</sequence>
<accession>A0ABU8PCB0</accession>
<organism evidence="2 3">
    <name type="scientific">Ochrobactrum vermis</name>
    <dbReference type="NCBI Taxonomy" id="1827297"/>
    <lineage>
        <taxon>Bacteria</taxon>
        <taxon>Pseudomonadati</taxon>
        <taxon>Pseudomonadota</taxon>
        <taxon>Alphaproteobacteria</taxon>
        <taxon>Hyphomicrobiales</taxon>
        <taxon>Brucellaceae</taxon>
        <taxon>Brucella/Ochrobactrum group</taxon>
        <taxon>Ochrobactrum</taxon>
    </lineage>
</organism>
<protein>
    <recommendedName>
        <fullName evidence="4">Secreted protein</fullName>
    </recommendedName>
</protein>